<evidence type="ECO:0000313" key="2">
    <source>
        <dbReference type="Proteomes" id="UP000316778"/>
    </source>
</evidence>
<dbReference type="OrthoDB" id="1274877at2"/>
<dbReference type="EMBL" id="VLLG01000004">
    <property type="protein sequence ID" value="TWI86344.1"/>
    <property type="molecule type" value="Genomic_DNA"/>
</dbReference>
<keyword evidence="2" id="KW-1185">Reference proteome</keyword>
<gene>
    <name evidence="1" type="ORF">LX66_3598</name>
</gene>
<comment type="caution">
    <text evidence="1">The sequence shown here is derived from an EMBL/GenBank/DDBJ whole genome shotgun (WGS) entry which is preliminary data.</text>
</comment>
<protein>
    <submittedName>
        <fullName evidence="1">Uncharacterized protein</fullName>
    </submittedName>
</protein>
<name>A0A562SZA8_CHIJA</name>
<accession>A0A562SZA8</accession>
<reference evidence="1 2" key="1">
    <citation type="journal article" date="2013" name="Stand. Genomic Sci.">
        <title>Genomic Encyclopedia of Type Strains, Phase I: The one thousand microbial genomes (KMG-I) project.</title>
        <authorList>
            <person name="Kyrpides N.C."/>
            <person name="Woyke T."/>
            <person name="Eisen J.A."/>
            <person name="Garrity G."/>
            <person name="Lilburn T.G."/>
            <person name="Beck B.J."/>
            <person name="Whitman W.B."/>
            <person name="Hugenholtz P."/>
            <person name="Klenk H.P."/>
        </authorList>
    </citation>
    <scope>NUCLEOTIDE SEQUENCE [LARGE SCALE GENOMIC DNA]</scope>
    <source>
        <strain evidence="1 2">DSM 13484</strain>
    </source>
</reference>
<proteinExistence type="predicted"/>
<sequence length="95" mass="10735">MRGLDGNTQQTYIKIFKAFCQDQDSSKNKENIENAIMEMKKAGASPIDCTSAIVMGLKLPLSEADALVINSPAWRKEREGINKFRDEMDSFFDNK</sequence>
<dbReference type="Proteomes" id="UP000316778">
    <property type="component" value="Unassembled WGS sequence"/>
</dbReference>
<evidence type="ECO:0000313" key="1">
    <source>
        <dbReference type="EMBL" id="TWI86344.1"/>
    </source>
</evidence>
<organism evidence="1 2">
    <name type="scientific">Chitinophaga japonensis</name>
    <name type="common">Flexibacter japonensis</name>
    <dbReference type="NCBI Taxonomy" id="104662"/>
    <lineage>
        <taxon>Bacteria</taxon>
        <taxon>Pseudomonadati</taxon>
        <taxon>Bacteroidota</taxon>
        <taxon>Chitinophagia</taxon>
        <taxon>Chitinophagales</taxon>
        <taxon>Chitinophagaceae</taxon>
        <taxon>Chitinophaga</taxon>
    </lineage>
</organism>
<dbReference type="RefSeq" id="WP_145716091.1">
    <property type="nucleotide sequence ID" value="NZ_BAAAFY010000005.1"/>
</dbReference>
<dbReference type="AlphaFoldDB" id="A0A562SZA8"/>